<dbReference type="FunFam" id="3.90.1170.20:FF:000001">
    <property type="entry name" value="Nicotinate-nucleotide diphosphorylase (Carboxylating)"/>
    <property type="match status" value="1"/>
</dbReference>
<evidence type="ECO:0000313" key="17">
    <source>
        <dbReference type="Proteomes" id="UP000003779"/>
    </source>
</evidence>
<dbReference type="Proteomes" id="UP000003779">
    <property type="component" value="Chromosome"/>
</dbReference>
<dbReference type="HOGENOM" id="CLU_039622_0_0_11"/>
<gene>
    <name evidence="16" type="primary">nadC</name>
    <name evidence="16" type="ordered locus">B005_2569</name>
</gene>
<dbReference type="FunFam" id="3.20.20.70:FF:000030">
    <property type="entry name" value="Nicotinate-nucleotide pyrophosphorylase, carboxylating"/>
    <property type="match status" value="1"/>
</dbReference>
<reference evidence="17" key="2">
    <citation type="submission" date="2012-08" db="EMBL/GenBank/DDBJ databases">
        <title>Whole-genome sequence of Nocardiopsis alba strain ATCC BAA-2165 associated with honeybees.</title>
        <authorList>
            <person name="Qiao J."/>
            <person name="Chen L."/>
            <person name="Li Y."/>
            <person name="Wang J."/>
            <person name="Zhang W."/>
            <person name="Chen S."/>
        </authorList>
    </citation>
    <scope>NUCLEOTIDE SEQUENCE [LARGE SCALE GENOMIC DNA]</scope>
    <source>
        <strain evidence="17">ATCC BAA-2165 / BE74</strain>
    </source>
</reference>
<evidence type="ECO:0000313" key="16">
    <source>
        <dbReference type="EMBL" id="AFR09735.1"/>
    </source>
</evidence>
<evidence type="ECO:0000256" key="13">
    <source>
        <dbReference type="PIRNR" id="PIRNR006250"/>
    </source>
</evidence>
<dbReference type="PANTHER" id="PTHR32179">
    <property type="entry name" value="NICOTINATE-NUCLEOTIDE PYROPHOSPHORYLASE [CARBOXYLATING]"/>
    <property type="match status" value="1"/>
</dbReference>
<dbReference type="InterPro" id="IPR002638">
    <property type="entry name" value="Quinolinate_PRibosylTrfase_C"/>
</dbReference>
<dbReference type="NCBIfam" id="TIGR00078">
    <property type="entry name" value="nadC"/>
    <property type="match status" value="1"/>
</dbReference>
<dbReference type="SUPFAM" id="SSF51690">
    <property type="entry name" value="Nicotinate/Quinolinate PRTase C-terminal domain-like"/>
    <property type="match status" value="1"/>
</dbReference>
<dbReference type="STRING" id="1205910.B005_2569"/>
<evidence type="ECO:0000256" key="12">
    <source>
        <dbReference type="ARBA" id="ARBA00069173"/>
    </source>
</evidence>
<organism evidence="16 17">
    <name type="scientific">Nocardiopsis alba (strain ATCC BAA-2165 / BE74)</name>
    <dbReference type="NCBI Taxonomy" id="1205910"/>
    <lineage>
        <taxon>Bacteria</taxon>
        <taxon>Bacillati</taxon>
        <taxon>Actinomycetota</taxon>
        <taxon>Actinomycetes</taxon>
        <taxon>Streptosporangiales</taxon>
        <taxon>Nocardiopsidaceae</taxon>
        <taxon>Nocardiopsis</taxon>
    </lineage>
</organism>
<dbReference type="GO" id="GO:0005737">
    <property type="term" value="C:cytoplasm"/>
    <property type="evidence" value="ECO:0007669"/>
    <property type="project" value="TreeGrafter"/>
</dbReference>
<evidence type="ECO:0000256" key="4">
    <source>
        <dbReference type="ARBA" id="ARBA00011218"/>
    </source>
</evidence>
<dbReference type="GO" id="GO:0009435">
    <property type="term" value="P:NAD+ biosynthetic process"/>
    <property type="evidence" value="ECO:0007669"/>
    <property type="project" value="UniProtKB-UniPathway"/>
</dbReference>
<dbReference type="EC" id="2.4.2.19" evidence="5"/>
<evidence type="ECO:0000256" key="7">
    <source>
        <dbReference type="ARBA" id="ARBA00022642"/>
    </source>
</evidence>
<dbReference type="EMBL" id="CP003788">
    <property type="protein sequence ID" value="AFR09735.1"/>
    <property type="molecule type" value="Genomic_DNA"/>
</dbReference>
<comment type="function">
    <text evidence="1">Involved in the catabolism of quinolinic acid (QA).</text>
</comment>
<feature type="domain" description="Quinolinate phosphoribosyl transferase N-terminal" evidence="15">
    <location>
        <begin position="19"/>
        <end position="105"/>
    </location>
</feature>
<dbReference type="InterPro" id="IPR013785">
    <property type="entry name" value="Aldolase_TIM"/>
</dbReference>
<comment type="pathway">
    <text evidence="2">Cofactor biosynthesis; NAD(+) biosynthesis; nicotinate D-ribonucleotide from quinolinate: step 1/1.</text>
</comment>
<keyword evidence="7" id="KW-0662">Pyridine nucleotide biosynthesis</keyword>
<evidence type="ECO:0000256" key="6">
    <source>
        <dbReference type="ARBA" id="ARBA00020990"/>
    </source>
</evidence>
<keyword evidence="8 13" id="KW-0328">Glycosyltransferase</keyword>
<dbReference type="PIRSF" id="PIRSF006250">
    <property type="entry name" value="NadC_ModD"/>
    <property type="match status" value="1"/>
</dbReference>
<evidence type="ECO:0000256" key="5">
    <source>
        <dbReference type="ARBA" id="ARBA00011944"/>
    </source>
</evidence>
<evidence type="ECO:0000256" key="11">
    <source>
        <dbReference type="ARBA" id="ARBA00047445"/>
    </source>
</evidence>
<dbReference type="eggNOG" id="COG0157">
    <property type="taxonomic scope" value="Bacteria"/>
</dbReference>
<dbReference type="InterPro" id="IPR004393">
    <property type="entry name" value="NadC"/>
</dbReference>
<dbReference type="InterPro" id="IPR036068">
    <property type="entry name" value="Nicotinate_pribotase-like_C"/>
</dbReference>
<dbReference type="CDD" id="cd01572">
    <property type="entry name" value="QPRTase"/>
    <property type="match status" value="1"/>
</dbReference>
<evidence type="ECO:0000256" key="9">
    <source>
        <dbReference type="ARBA" id="ARBA00022679"/>
    </source>
</evidence>
<comment type="subunit">
    <text evidence="4">Hexamer formed by 3 homodimers.</text>
</comment>
<dbReference type="InterPro" id="IPR027277">
    <property type="entry name" value="NadC/ModD"/>
</dbReference>
<evidence type="ECO:0000256" key="2">
    <source>
        <dbReference type="ARBA" id="ARBA00004893"/>
    </source>
</evidence>
<comment type="catalytic activity">
    <reaction evidence="11">
        <text>nicotinate beta-D-ribonucleotide + CO2 + diphosphate = quinolinate + 5-phospho-alpha-D-ribose 1-diphosphate + 2 H(+)</text>
        <dbReference type="Rhea" id="RHEA:12733"/>
        <dbReference type="ChEBI" id="CHEBI:15378"/>
        <dbReference type="ChEBI" id="CHEBI:16526"/>
        <dbReference type="ChEBI" id="CHEBI:29959"/>
        <dbReference type="ChEBI" id="CHEBI:33019"/>
        <dbReference type="ChEBI" id="CHEBI:57502"/>
        <dbReference type="ChEBI" id="CHEBI:58017"/>
        <dbReference type="EC" id="2.4.2.19"/>
    </reaction>
</comment>
<dbReference type="Gene3D" id="3.20.20.70">
    <property type="entry name" value="Aldolase class I"/>
    <property type="match status" value="1"/>
</dbReference>
<accession>J7LE83</accession>
<dbReference type="GO" id="GO:0034213">
    <property type="term" value="P:quinolinate catabolic process"/>
    <property type="evidence" value="ECO:0007669"/>
    <property type="project" value="TreeGrafter"/>
</dbReference>
<dbReference type="GO" id="GO:0004514">
    <property type="term" value="F:nicotinate-nucleotide diphosphorylase (carboxylating) activity"/>
    <property type="evidence" value="ECO:0007669"/>
    <property type="project" value="UniProtKB-EC"/>
</dbReference>
<evidence type="ECO:0000256" key="10">
    <source>
        <dbReference type="ARBA" id="ARBA00033102"/>
    </source>
</evidence>
<evidence type="ECO:0000259" key="15">
    <source>
        <dbReference type="Pfam" id="PF02749"/>
    </source>
</evidence>
<feature type="domain" description="Quinolinate phosphoribosyl transferase C-terminal" evidence="14">
    <location>
        <begin position="107"/>
        <end position="271"/>
    </location>
</feature>
<reference evidence="16 17" key="1">
    <citation type="journal article" date="2012" name="J. Bacteriol.">
        <title>Whole-Genome Sequence of Nocardiopsis alba Strain ATCC BAA-2165, Associated with Honeybees.</title>
        <authorList>
            <person name="Qiao J."/>
            <person name="Chen L."/>
            <person name="Li Y."/>
            <person name="Wang J."/>
            <person name="Zhang W."/>
            <person name="Chen S."/>
        </authorList>
    </citation>
    <scope>NUCLEOTIDE SEQUENCE [LARGE SCALE GENOMIC DNA]</scope>
    <source>
        <strain evidence="17">ATCC BAA-2165 / BE74</strain>
    </source>
</reference>
<evidence type="ECO:0000259" key="14">
    <source>
        <dbReference type="Pfam" id="PF01729"/>
    </source>
</evidence>
<evidence type="ECO:0000256" key="3">
    <source>
        <dbReference type="ARBA" id="ARBA00009400"/>
    </source>
</evidence>
<sequence>MDTVLRALGEDLTAGPRIDVTTVATIPADQVRTAKVVARADGTISGLPLAELVFWLVAEGALEVTREVADGDTVARGDVLMSVTARSRDLLTAERTALNLLTHMSGIATATRAWVDAVAGTGARIRDSRKTTPGLRALDKYAVRCGGGVNHRYCLSDAGLIKDNHVVAAGGVGAAVRAIRERFPGLPLEVEVDRIDQIEEALAEGAEEILLDNLPADRLKEAVALVDGRARLESSGGLTLDVAAEVAATGVDYLAVGALTHSSPALDIALDLF</sequence>
<proteinExistence type="inferred from homology"/>
<dbReference type="PATRIC" id="fig|1205910.3.peg.2427"/>
<dbReference type="UniPathway" id="UPA00253">
    <property type="reaction ID" value="UER00331"/>
</dbReference>
<dbReference type="AlphaFoldDB" id="J7LE83"/>
<dbReference type="InterPro" id="IPR037128">
    <property type="entry name" value="Quinolinate_PRibosylTase_N_sf"/>
</dbReference>
<evidence type="ECO:0000256" key="1">
    <source>
        <dbReference type="ARBA" id="ARBA00003237"/>
    </source>
</evidence>
<comment type="similarity">
    <text evidence="3 13">Belongs to the NadC/ModD family.</text>
</comment>
<dbReference type="Pfam" id="PF02749">
    <property type="entry name" value="QRPTase_N"/>
    <property type="match status" value="1"/>
</dbReference>
<dbReference type="InterPro" id="IPR022412">
    <property type="entry name" value="Quinolinate_PRibosylTrfase_N"/>
</dbReference>
<dbReference type="Pfam" id="PF01729">
    <property type="entry name" value="QRPTase_C"/>
    <property type="match status" value="1"/>
</dbReference>
<keyword evidence="9 13" id="KW-0808">Transferase</keyword>
<evidence type="ECO:0000256" key="8">
    <source>
        <dbReference type="ARBA" id="ARBA00022676"/>
    </source>
</evidence>
<protein>
    <recommendedName>
        <fullName evidence="6">Nicotinate-nucleotide pyrophosphorylase [carboxylating]</fullName>
        <ecNumber evidence="5">2.4.2.19</ecNumber>
    </recommendedName>
    <alternativeName>
        <fullName evidence="12">Probable nicotinate-nucleotide pyrophosphorylase [carboxylating]</fullName>
    </alternativeName>
    <alternativeName>
        <fullName evidence="10">Quinolinate phosphoribosyltransferase [decarboxylating]</fullName>
    </alternativeName>
</protein>
<name>J7LE83_NOCAA</name>
<dbReference type="PANTHER" id="PTHR32179:SF3">
    <property type="entry name" value="NICOTINATE-NUCLEOTIDE PYROPHOSPHORYLASE [CARBOXYLATING]"/>
    <property type="match status" value="1"/>
</dbReference>
<dbReference type="SUPFAM" id="SSF54675">
    <property type="entry name" value="Nicotinate/Quinolinate PRTase N-terminal domain-like"/>
    <property type="match status" value="1"/>
</dbReference>
<dbReference type="Gene3D" id="3.90.1170.20">
    <property type="entry name" value="Quinolinate phosphoribosyl transferase, N-terminal domain"/>
    <property type="match status" value="1"/>
</dbReference>
<dbReference type="KEGG" id="nal:B005_2569"/>